<organism evidence="2 3">
    <name type="scientific">Exidia glandulosa HHB12029</name>
    <dbReference type="NCBI Taxonomy" id="1314781"/>
    <lineage>
        <taxon>Eukaryota</taxon>
        <taxon>Fungi</taxon>
        <taxon>Dikarya</taxon>
        <taxon>Basidiomycota</taxon>
        <taxon>Agaricomycotina</taxon>
        <taxon>Agaricomycetes</taxon>
        <taxon>Auriculariales</taxon>
        <taxon>Exidiaceae</taxon>
        <taxon>Exidia</taxon>
    </lineage>
</organism>
<dbReference type="InParanoid" id="A0A165Q991"/>
<keyword evidence="3" id="KW-1185">Reference proteome</keyword>
<accession>A0A165Q991</accession>
<sequence>MLSDHHGSDFARSWILETSDISTPSIFELYQQLQRRSPRISGTLTPPSSGRTSHLPLCVRSTSPSFDDGATLYHPDHEPASPTLIRRRYTLLAAHKTQTLAMDKHHAFGYGFDQEDEATADVQQYFPLAPLPPTRSIARRSSAPDLRLLRGRLSNIALDSPATELIL</sequence>
<reference evidence="2 3" key="1">
    <citation type="journal article" date="2016" name="Mol. Biol. Evol.">
        <title>Comparative Genomics of Early-Diverging Mushroom-Forming Fungi Provides Insights into the Origins of Lignocellulose Decay Capabilities.</title>
        <authorList>
            <person name="Nagy L.G."/>
            <person name="Riley R."/>
            <person name="Tritt A."/>
            <person name="Adam C."/>
            <person name="Daum C."/>
            <person name="Floudas D."/>
            <person name="Sun H."/>
            <person name="Yadav J.S."/>
            <person name="Pangilinan J."/>
            <person name="Larsson K.H."/>
            <person name="Matsuura K."/>
            <person name="Barry K."/>
            <person name="Labutti K."/>
            <person name="Kuo R."/>
            <person name="Ohm R.A."/>
            <person name="Bhattacharya S.S."/>
            <person name="Shirouzu T."/>
            <person name="Yoshinaga Y."/>
            <person name="Martin F.M."/>
            <person name="Grigoriev I.V."/>
            <person name="Hibbett D.S."/>
        </authorList>
    </citation>
    <scope>NUCLEOTIDE SEQUENCE [LARGE SCALE GENOMIC DNA]</scope>
    <source>
        <strain evidence="2 3">HHB12029</strain>
    </source>
</reference>
<feature type="region of interest" description="Disordered" evidence="1">
    <location>
        <begin position="38"/>
        <end position="57"/>
    </location>
</feature>
<evidence type="ECO:0000313" key="2">
    <source>
        <dbReference type="EMBL" id="KZW03273.1"/>
    </source>
</evidence>
<evidence type="ECO:0000256" key="1">
    <source>
        <dbReference type="SAM" id="MobiDB-lite"/>
    </source>
</evidence>
<gene>
    <name evidence="2" type="ORF">EXIGLDRAFT_759145</name>
</gene>
<feature type="compositionally biased region" description="Polar residues" evidence="1">
    <location>
        <begin position="38"/>
        <end position="52"/>
    </location>
</feature>
<protein>
    <submittedName>
        <fullName evidence="2">Uncharacterized protein</fullName>
    </submittedName>
</protein>
<dbReference type="Proteomes" id="UP000077266">
    <property type="component" value="Unassembled WGS sequence"/>
</dbReference>
<dbReference type="OrthoDB" id="3267577at2759"/>
<name>A0A165Q991_EXIGL</name>
<dbReference type="AlphaFoldDB" id="A0A165Q991"/>
<evidence type="ECO:0000313" key="3">
    <source>
        <dbReference type="Proteomes" id="UP000077266"/>
    </source>
</evidence>
<proteinExistence type="predicted"/>
<dbReference type="EMBL" id="KV425884">
    <property type="protein sequence ID" value="KZW03273.1"/>
    <property type="molecule type" value="Genomic_DNA"/>
</dbReference>